<keyword evidence="7 14" id="KW-0418">Kinase</keyword>
<dbReference type="SUPFAM" id="SSF55083">
    <property type="entry name" value="6-hydroxymethyl-7,8-dihydropterin pyrophosphokinase, HPPK"/>
    <property type="match status" value="1"/>
</dbReference>
<evidence type="ECO:0000256" key="3">
    <source>
        <dbReference type="ARBA" id="ARBA00013253"/>
    </source>
</evidence>
<dbReference type="CDD" id="cd00483">
    <property type="entry name" value="HPPK"/>
    <property type="match status" value="1"/>
</dbReference>
<evidence type="ECO:0000313" key="14">
    <source>
        <dbReference type="EMBL" id="TXS96444.1"/>
    </source>
</evidence>
<dbReference type="InterPro" id="IPR035907">
    <property type="entry name" value="Hppk_sf"/>
</dbReference>
<dbReference type="GO" id="GO:0046654">
    <property type="term" value="P:tetrahydrofolate biosynthetic process"/>
    <property type="evidence" value="ECO:0007669"/>
    <property type="project" value="UniProtKB-UniPathway"/>
</dbReference>
<feature type="domain" description="7,8-dihydro-6-hydroxymethylpterin-pyrophosphokinase" evidence="13">
    <location>
        <begin position="88"/>
        <end position="99"/>
    </location>
</feature>
<reference evidence="14 15" key="1">
    <citation type="submission" date="2019-08" db="EMBL/GenBank/DDBJ databases">
        <title>Parahaliea maris sp. nov., isolated from the surface seawater.</title>
        <authorList>
            <person name="Liu Y."/>
        </authorList>
    </citation>
    <scope>NUCLEOTIDE SEQUENCE [LARGE SCALE GENOMIC DNA]</scope>
    <source>
        <strain evidence="14 15">HSLHS9</strain>
    </source>
</reference>
<evidence type="ECO:0000256" key="9">
    <source>
        <dbReference type="ARBA" id="ARBA00022909"/>
    </source>
</evidence>
<keyword evidence="5 14" id="KW-0808">Transferase</keyword>
<dbReference type="Gene3D" id="3.30.70.560">
    <property type="entry name" value="7,8-Dihydro-6-hydroxymethylpterin-pyrophosphokinase HPPK"/>
    <property type="match status" value="1"/>
</dbReference>
<dbReference type="Proteomes" id="UP000321039">
    <property type="component" value="Unassembled WGS sequence"/>
</dbReference>
<evidence type="ECO:0000256" key="5">
    <source>
        <dbReference type="ARBA" id="ARBA00022679"/>
    </source>
</evidence>
<accession>A0A5C9A8S5</accession>
<evidence type="ECO:0000256" key="12">
    <source>
        <dbReference type="ARBA" id="ARBA00033413"/>
    </source>
</evidence>
<dbReference type="PROSITE" id="PS00794">
    <property type="entry name" value="HPPK"/>
    <property type="match status" value="1"/>
</dbReference>
<keyword evidence="6" id="KW-0547">Nucleotide-binding</keyword>
<keyword evidence="9" id="KW-0289">Folate biosynthesis</keyword>
<dbReference type="RefSeq" id="WP_148066716.1">
    <property type="nucleotide sequence ID" value="NZ_VRZA01000001.1"/>
</dbReference>
<name>A0A5C9A8S5_9GAMM</name>
<dbReference type="Pfam" id="PF01288">
    <property type="entry name" value="HPPK"/>
    <property type="match status" value="1"/>
</dbReference>
<evidence type="ECO:0000256" key="2">
    <source>
        <dbReference type="ARBA" id="ARBA00005810"/>
    </source>
</evidence>
<dbReference type="GO" id="GO:0016301">
    <property type="term" value="F:kinase activity"/>
    <property type="evidence" value="ECO:0007669"/>
    <property type="project" value="UniProtKB-KW"/>
</dbReference>
<keyword evidence="15" id="KW-1185">Reference proteome</keyword>
<dbReference type="UniPathway" id="UPA00077">
    <property type="reaction ID" value="UER00155"/>
</dbReference>
<comment type="similarity">
    <text evidence="2">Belongs to the HPPK family.</text>
</comment>
<protein>
    <recommendedName>
        <fullName evidence="4">2-amino-4-hydroxy-6-hydroxymethyldihydropteridine pyrophosphokinase</fullName>
        <ecNumber evidence="3">2.7.6.3</ecNumber>
    </recommendedName>
    <alternativeName>
        <fullName evidence="11">6-hydroxymethyl-7,8-dihydropterin pyrophosphokinase</fullName>
    </alternativeName>
    <alternativeName>
        <fullName evidence="12">7,8-dihydro-6-hydroxymethylpterin-pyrophosphokinase</fullName>
    </alternativeName>
</protein>
<dbReference type="EC" id="2.7.6.3" evidence="3"/>
<proteinExistence type="inferred from homology"/>
<organism evidence="14 15">
    <name type="scientific">Parahaliea maris</name>
    <dbReference type="NCBI Taxonomy" id="2716870"/>
    <lineage>
        <taxon>Bacteria</taxon>
        <taxon>Pseudomonadati</taxon>
        <taxon>Pseudomonadota</taxon>
        <taxon>Gammaproteobacteria</taxon>
        <taxon>Cellvibrionales</taxon>
        <taxon>Halieaceae</taxon>
        <taxon>Parahaliea</taxon>
    </lineage>
</organism>
<keyword evidence="8" id="KW-0067">ATP-binding</keyword>
<dbReference type="EMBL" id="VRZA01000001">
    <property type="protein sequence ID" value="TXS96444.1"/>
    <property type="molecule type" value="Genomic_DNA"/>
</dbReference>
<comment type="caution">
    <text evidence="14">The sequence shown here is derived from an EMBL/GenBank/DDBJ whole genome shotgun (WGS) entry which is preliminary data.</text>
</comment>
<evidence type="ECO:0000256" key="7">
    <source>
        <dbReference type="ARBA" id="ARBA00022777"/>
    </source>
</evidence>
<comment type="pathway">
    <text evidence="1">Cofactor biosynthesis; tetrahydrofolate biosynthesis; 2-amino-4-hydroxy-6-hydroxymethyl-7,8-dihydropteridine diphosphate from 7,8-dihydroneopterin triphosphate: step 4/4.</text>
</comment>
<dbReference type="NCBIfam" id="TIGR01498">
    <property type="entry name" value="folK"/>
    <property type="match status" value="1"/>
</dbReference>
<dbReference type="PANTHER" id="PTHR43071:SF1">
    <property type="entry name" value="2-AMINO-4-HYDROXY-6-HYDROXYMETHYLDIHYDROPTERIDINE PYROPHOSPHOKINASE"/>
    <property type="match status" value="1"/>
</dbReference>
<dbReference type="PANTHER" id="PTHR43071">
    <property type="entry name" value="2-AMINO-4-HYDROXY-6-HYDROXYMETHYLDIHYDROPTERIDINE PYROPHOSPHOKINASE"/>
    <property type="match status" value="1"/>
</dbReference>
<evidence type="ECO:0000256" key="4">
    <source>
        <dbReference type="ARBA" id="ARBA00016218"/>
    </source>
</evidence>
<evidence type="ECO:0000256" key="6">
    <source>
        <dbReference type="ARBA" id="ARBA00022741"/>
    </source>
</evidence>
<dbReference type="AlphaFoldDB" id="A0A5C9A8S5"/>
<gene>
    <name evidence="14" type="primary">folK</name>
    <name evidence="14" type="ORF">FV139_02855</name>
</gene>
<evidence type="ECO:0000259" key="13">
    <source>
        <dbReference type="PROSITE" id="PS00794"/>
    </source>
</evidence>
<evidence type="ECO:0000313" key="15">
    <source>
        <dbReference type="Proteomes" id="UP000321039"/>
    </source>
</evidence>
<sequence length="166" mass="18410">MITCYLGLGSNLDDPERQLQQALSALGKIPESRLAAASPVYRSAPMGPEGQQDYLNAVVALVTKLEPLPLLDALQGIENAQGRVREERWGPRCIDLDILLYGNLLVSESRLQIPHPGLAERNFVLVPLMDICDPRHKLPDGTDLATLAERCPSGRLERTRIRLRTH</sequence>
<dbReference type="GO" id="GO:0003848">
    <property type="term" value="F:2-amino-4-hydroxy-6-hydroxymethyldihydropteridine diphosphokinase activity"/>
    <property type="evidence" value="ECO:0007669"/>
    <property type="project" value="UniProtKB-EC"/>
</dbReference>
<evidence type="ECO:0000256" key="10">
    <source>
        <dbReference type="ARBA" id="ARBA00029409"/>
    </source>
</evidence>
<evidence type="ECO:0000256" key="11">
    <source>
        <dbReference type="ARBA" id="ARBA00029766"/>
    </source>
</evidence>
<dbReference type="GO" id="GO:0005524">
    <property type="term" value="F:ATP binding"/>
    <property type="evidence" value="ECO:0007669"/>
    <property type="project" value="UniProtKB-KW"/>
</dbReference>
<dbReference type="GO" id="GO:0046656">
    <property type="term" value="P:folic acid biosynthetic process"/>
    <property type="evidence" value="ECO:0007669"/>
    <property type="project" value="UniProtKB-KW"/>
</dbReference>
<evidence type="ECO:0000256" key="1">
    <source>
        <dbReference type="ARBA" id="ARBA00005051"/>
    </source>
</evidence>
<comment type="function">
    <text evidence="10">Catalyzes the transfer of pyrophosphate from adenosine triphosphate (ATP) to 6-hydroxymethyl-7,8-dihydropterin, an enzymatic step in folate biosynthesis pathway.</text>
</comment>
<evidence type="ECO:0000256" key="8">
    <source>
        <dbReference type="ARBA" id="ARBA00022840"/>
    </source>
</evidence>
<dbReference type="InterPro" id="IPR000550">
    <property type="entry name" value="Hppk"/>
</dbReference>